<comment type="catalytic activity">
    <reaction evidence="1">
        <text>ATP + protein L-histidine = ADP + protein N-phospho-L-histidine.</text>
        <dbReference type="EC" id="2.7.13.3"/>
    </reaction>
</comment>
<evidence type="ECO:0000256" key="9">
    <source>
        <dbReference type="SAM" id="Phobius"/>
    </source>
</evidence>
<evidence type="ECO:0000256" key="8">
    <source>
        <dbReference type="ARBA" id="ARBA00023012"/>
    </source>
</evidence>
<evidence type="ECO:0000313" key="13">
    <source>
        <dbReference type="EMBL" id="MFC6087857.1"/>
    </source>
</evidence>
<keyword evidence="9" id="KW-0812">Transmembrane</keyword>
<comment type="caution">
    <text evidence="13">The sequence shown here is derived from an EMBL/GenBank/DDBJ whole genome shotgun (WGS) entry which is preliminary data.</text>
</comment>
<evidence type="ECO:0000256" key="6">
    <source>
        <dbReference type="ARBA" id="ARBA00022777"/>
    </source>
</evidence>
<dbReference type="PANTHER" id="PTHR24421:SF10">
    <property type="entry name" value="NITRATE_NITRITE SENSOR PROTEIN NARQ"/>
    <property type="match status" value="1"/>
</dbReference>
<keyword evidence="7" id="KW-0067">ATP-binding</keyword>
<feature type="transmembrane region" description="Helical" evidence="9">
    <location>
        <begin position="39"/>
        <end position="57"/>
    </location>
</feature>
<dbReference type="Pfam" id="PF07730">
    <property type="entry name" value="HisKA_3"/>
    <property type="match status" value="1"/>
</dbReference>
<evidence type="ECO:0000313" key="14">
    <source>
        <dbReference type="Proteomes" id="UP001596220"/>
    </source>
</evidence>
<feature type="transmembrane region" description="Helical" evidence="9">
    <location>
        <begin position="134"/>
        <end position="154"/>
    </location>
</feature>
<evidence type="ECO:0000259" key="11">
    <source>
        <dbReference type="Pfam" id="PF07730"/>
    </source>
</evidence>
<evidence type="ECO:0000256" key="5">
    <source>
        <dbReference type="ARBA" id="ARBA00022741"/>
    </source>
</evidence>
<keyword evidence="9" id="KW-0472">Membrane</keyword>
<accession>A0ABW1NYR6</accession>
<dbReference type="Pfam" id="PF23539">
    <property type="entry name" value="DUF7134"/>
    <property type="match status" value="1"/>
</dbReference>
<keyword evidence="4" id="KW-0808">Transferase</keyword>
<proteinExistence type="predicted"/>
<keyword evidence="6 13" id="KW-0418">Kinase</keyword>
<dbReference type="Pfam" id="PF02518">
    <property type="entry name" value="HATPase_c"/>
    <property type="match status" value="1"/>
</dbReference>
<dbReference type="InterPro" id="IPR036890">
    <property type="entry name" value="HATPase_C_sf"/>
</dbReference>
<feature type="transmembrane region" description="Helical" evidence="9">
    <location>
        <begin position="102"/>
        <end position="122"/>
    </location>
</feature>
<keyword evidence="5" id="KW-0547">Nucleotide-binding</keyword>
<evidence type="ECO:0000256" key="1">
    <source>
        <dbReference type="ARBA" id="ARBA00000085"/>
    </source>
</evidence>
<dbReference type="EC" id="2.7.13.3" evidence="2"/>
<feature type="domain" description="Signal transduction histidine kinase subgroup 3 dimerisation and phosphoacceptor" evidence="11">
    <location>
        <begin position="173"/>
        <end position="236"/>
    </location>
</feature>
<keyword evidence="8" id="KW-0902">Two-component regulatory system</keyword>
<feature type="domain" description="Histidine kinase/HSP90-like ATPase" evidence="10">
    <location>
        <begin position="292"/>
        <end position="380"/>
    </location>
</feature>
<dbReference type="Proteomes" id="UP001596220">
    <property type="component" value="Unassembled WGS sequence"/>
</dbReference>
<dbReference type="InterPro" id="IPR050482">
    <property type="entry name" value="Sensor_HK_TwoCompSys"/>
</dbReference>
<dbReference type="Gene3D" id="1.20.5.1930">
    <property type="match status" value="1"/>
</dbReference>
<dbReference type="RefSeq" id="WP_380631828.1">
    <property type="nucleotide sequence ID" value="NZ_JBHSQO010000001.1"/>
</dbReference>
<sequence>MTRPRVPREPAVDLALAVAACLVDAYVFSALVNRWEGDARGWLAAAFLAAGAAALLLRRRRPVAVFAFVWVAGVLAGPVSGVDVRLTAVSGVALFTVALTRPGRVSTAAVVTCSVLALLAGVQEAAANPPGDRAVAMPVTTVFSLLLYGCVWAAGRWTRVSRQLAAREAVLAERSRIARELHDIVAHAVTVMVLQAAGARRVLATDRARVDQALGHIEEAGEQAMGELRRMLTALRLSYHDDRHPPDGLAGRPQPGLADLDHLVRTVSSAGVRVHTRVEGSPRRLAASVDLAAYRVAQEALTNVTKHVGPGATVEVRLSWGDSELTVTVADDGRGRLPDRALSTHHGLTGLRERLAIVGGRLAADPRPEGGFLLTAVLPAPAPQPERAPEHVEHVEEAG</sequence>
<dbReference type="PANTHER" id="PTHR24421">
    <property type="entry name" value="NITRATE/NITRITE SENSOR PROTEIN NARX-RELATED"/>
    <property type="match status" value="1"/>
</dbReference>
<evidence type="ECO:0000256" key="3">
    <source>
        <dbReference type="ARBA" id="ARBA00022553"/>
    </source>
</evidence>
<evidence type="ECO:0000256" key="2">
    <source>
        <dbReference type="ARBA" id="ARBA00012438"/>
    </source>
</evidence>
<evidence type="ECO:0000259" key="12">
    <source>
        <dbReference type="Pfam" id="PF23539"/>
    </source>
</evidence>
<dbReference type="GO" id="GO:0016301">
    <property type="term" value="F:kinase activity"/>
    <property type="evidence" value="ECO:0007669"/>
    <property type="project" value="UniProtKB-KW"/>
</dbReference>
<dbReference type="InterPro" id="IPR055558">
    <property type="entry name" value="DUF7134"/>
</dbReference>
<keyword evidence="3" id="KW-0597">Phosphoprotein</keyword>
<feature type="domain" description="DUF7134" evidence="12">
    <location>
        <begin position="9"/>
        <end position="161"/>
    </location>
</feature>
<feature type="transmembrane region" description="Helical" evidence="9">
    <location>
        <begin position="12"/>
        <end position="33"/>
    </location>
</feature>
<dbReference type="InterPro" id="IPR003594">
    <property type="entry name" value="HATPase_dom"/>
</dbReference>
<dbReference type="CDD" id="cd16917">
    <property type="entry name" value="HATPase_UhpB-NarQ-NarX-like"/>
    <property type="match status" value="1"/>
</dbReference>
<dbReference type="InterPro" id="IPR011712">
    <property type="entry name" value="Sig_transdc_His_kin_sub3_dim/P"/>
</dbReference>
<gene>
    <name evidence="13" type="ORF">ACFP3R_01075</name>
</gene>
<organism evidence="13 14">
    <name type="scientific">Saccharothrix lopnurensis</name>
    <dbReference type="NCBI Taxonomy" id="1670621"/>
    <lineage>
        <taxon>Bacteria</taxon>
        <taxon>Bacillati</taxon>
        <taxon>Actinomycetota</taxon>
        <taxon>Actinomycetes</taxon>
        <taxon>Pseudonocardiales</taxon>
        <taxon>Pseudonocardiaceae</taxon>
        <taxon>Saccharothrix</taxon>
    </lineage>
</organism>
<evidence type="ECO:0000256" key="7">
    <source>
        <dbReference type="ARBA" id="ARBA00022840"/>
    </source>
</evidence>
<dbReference type="Gene3D" id="3.30.565.10">
    <property type="entry name" value="Histidine kinase-like ATPase, C-terminal domain"/>
    <property type="match status" value="1"/>
</dbReference>
<reference evidence="14" key="1">
    <citation type="journal article" date="2019" name="Int. J. Syst. Evol. Microbiol.">
        <title>The Global Catalogue of Microorganisms (GCM) 10K type strain sequencing project: providing services to taxonomists for standard genome sequencing and annotation.</title>
        <authorList>
            <consortium name="The Broad Institute Genomics Platform"/>
            <consortium name="The Broad Institute Genome Sequencing Center for Infectious Disease"/>
            <person name="Wu L."/>
            <person name="Ma J."/>
        </authorList>
    </citation>
    <scope>NUCLEOTIDE SEQUENCE [LARGE SCALE GENOMIC DNA]</scope>
    <source>
        <strain evidence="14">CGMCC 4.7246</strain>
    </source>
</reference>
<evidence type="ECO:0000256" key="4">
    <source>
        <dbReference type="ARBA" id="ARBA00022679"/>
    </source>
</evidence>
<dbReference type="EMBL" id="JBHSQO010000001">
    <property type="protein sequence ID" value="MFC6087857.1"/>
    <property type="molecule type" value="Genomic_DNA"/>
</dbReference>
<keyword evidence="9" id="KW-1133">Transmembrane helix</keyword>
<protein>
    <recommendedName>
        <fullName evidence="2">histidine kinase</fullName>
        <ecNumber evidence="2">2.7.13.3</ecNumber>
    </recommendedName>
</protein>
<name>A0ABW1NYR6_9PSEU</name>
<dbReference type="SUPFAM" id="SSF55874">
    <property type="entry name" value="ATPase domain of HSP90 chaperone/DNA topoisomerase II/histidine kinase"/>
    <property type="match status" value="1"/>
</dbReference>
<feature type="transmembrane region" description="Helical" evidence="9">
    <location>
        <begin position="64"/>
        <end position="82"/>
    </location>
</feature>
<evidence type="ECO:0000259" key="10">
    <source>
        <dbReference type="Pfam" id="PF02518"/>
    </source>
</evidence>
<keyword evidence="14" id="KW-1185">Reference proteome</keyword>